<sequence length="90" mass="9941">MTTGLDNAEFGQLAERVKNLGTNPGNDRLLQLYSHFKQATVGDNTTDSPGMFDFTAKAKWHAWNDLKGMSKEAATTEYIRIAKDTLANCS</sequence>
<dbReference type="RefSeq" id="WP_157391350.1">
    <property type="nucleotide sequence ID" value="NZ_WRPP01000007.1"/>
</dbReference>
<dbReference type="PANTHER" id="PTHR23310">
    <property type="entry name" value="ACYL-COA-BINDING PROTEIN, ACBP"/>
    <property type="match status" value="1"/>
</dbReference>
<reference evidence="3 4" key="1">
    <citation type="submission" date="2019-12" db="EMBL/GenBank/DDBJ databases">
        <title>Nocardia sp. nov. ET3-3 isolated from soil.</title>
        <authorList>
            <person name="Kanchanasin P."/>
            <person name="Tanasupawat S."/>
            <person name="Yuki M."/>
            <person name="Kudo T."/>
        </authorList>
    </citation>
    <scope>NUCLEOTIDE SEQUENCE [LARGE SCALE GENOMIC DNA]</scope>
    <source>
        <strain evidence="3 4">ET3-3</strain>
    </source>
</reference>
<dbReference type="InterPro" id="IPR000582">
    <property type="entry name" value="Acyl-CoA-binding_protein"/>
</dbReference>
<dbReference type="Proteomes" id="UP000466794">
    <property type="component" value="Unassembled WGS sequence"/>
</dbReference>
<evidence type="ECO:0000259" key="2">
    <source>
        <dbReference type="PROSITE" id="PS51228"/>
    </source>
</evidence>
<dbReference type="PROSITE" id="PS00880">
    <property type="entry name" value="ACB_1"/>
    <property type="match status" value="1"/>
</dbReference>
<dbReference type="GO" id="GO:0006631">
    <property type="term" value="P:fatty acid metabolic process"/>
    <property type="evidence" value="ECO:0007669"/>
    <property type="project" value="TreeGrafter"/>
</dbReference>
<keyword evidence="4" id="KW-1185">Reference proteome</keyword>
<dbReference type="AlphaFoldDB" id="A0A7K1V5J0"/>
<evidence type="ECO:0000313" key="4">
    <source>
        <dbReference type="Proteomes" id="UP000466794"/>
    </source>
</evidence>
<dbReference type="Pfam" id="PF00887">
    <property type="entry name" value="ACBP"/>
    <property type="match status" value="1"/>
</dbReference>
<dbReference type="EMBL" id="WRPP01000007">
    <property type="protein sequence ID" value="MVU81729.1"/>
    <property type="molecule type" value="Genomic_DNA"/>
</dbReference>
<dbReference type="InterPro" id="IPR022408">
    <property type="entry name" value="Acyl-CoA-binding_prot_CS"/>
</dbReference>
<dbReference type="PROSITE" id="PS51228">
    <property type="entry name" value="ACB_2"/>
    <property type="match status" value="1"/>
</dbReference>
<dbReference type="InterPro" id="IPR014352">
    <property type="entry name" value="FERM/acyl-CoA-bd_prot_sf"/>
</dbReference>
<dbReference type="PRINTS" id="PR00689">
    <property type="entry name" value="ACOABINDINGP"/>
</dbReference>
<feature type="domain" description="ACB" evidence="2">
    <location>
        <begin position="6"/>
        <end position="90"/>
    </location>
</feature>
<evidence type="ECO:0000313" key="3">
    <source>
        <dbReference type="EMBL" id="MVU81729.1"/>
    </source>
</evidence>
<protein>
    <submittedName>
        <fullName evidence="3">Acyl-CoA-binding protein</fullName>
    </submittedName>
</protein>
<organism evidence="3 4">
    <name type="scientific">Nocardia terrae</name>
    <dbReference type="NCBI Taxonomy" id="2675851"/>
    <lineage>
        <taxon>Bacteria</taxon>
        <taxon>Bacillati</taxon>
        <taxon>Actinomycetota</taxon>
        <taxon>Actinomycetes</taxon>
        <taxon>Mycobacteriales</taxon>
        <taxon>Nocardiaceae</taxon>
        <taxon>Nocardia</taxon>
    </lineage>
</organism>
<keyword evidence="1" id="KW-0446">Lipid-binding</keyword>
<proteinExistence type="predicted"/>
<accession>A0A7K1V5J0</accession>
<dbReference type="InterPro" id="IPR035984">
    <property type="entry name" value="Acyl-CoA-binding_sf"/>
</dbReference>
<dbReference type="SUPFAM" id="SSF47027">
    <property type="entry name" value="Acyl-CoA binding protein"/>
    <property type="match status" value="1"/>
</dbReference>
<dbReference type="Gene3D" id="1.20.80.10">
    <property type="match status" value="1"/>
</dbReference>
<dbReference type="GO" id="GO:0000062">
    <property type="term" value="F:fatty-acyl-CoA binding"/>
    <property type="evidence" value="ECO:0007669"/>
    <property type="project" value="InterPro"/>
</dbReference>
<name>A0A7K1V5J0_9NOCA</name>
<dbReference type="PANTHER" id="PTHR23310:SF62">
    <property type="entry name" value="ACYL-COA BINDING PROTEIN 1, ISOFORM A"/>
    <property type="match status" value="1"/>
</dbReference>
<evidence type="ECO:0000256" key="1">
    <source>
        <dbReference type="ARBA" id="ARBA00023121"/>
    </source>
</evidence>
<gene>
    <name evidence="3" type="ORF">GPX89_31395</name>
</gene>
<comment type="caution">
    <text evidence="3">The sequence shown here is derived from an EMBL/GenBank/DDBJ whole genome shotgun (WGS) entry which is preliminary data.</text>
</comment>